<proteinExistence type="predicted"/>
<organism evidence="1">
    <name type="scientific">uncultured Sulfurovum sp</name>
    <dbReference type="NCBI Taxonomy" id="269237"/>
    <lineage>
        <taxon>Bacteria</taxon>
        <taxon>Pseudomonadati</taxon>
        <taxon>Campylobacterota</taxon>
        <taxon>Epsilonproteobacteria</taxon>
        <taxon>Campylobacterales</taxon>
        <taxon>Sulfurovaceae</taxon>
        <taxon>Sulfurovum</taxon>
        <taxon>environmental samples</taxon>
    </lineage>
</organism>
<protein>
    <recommendedName>
        <fullName evidence="2">HlyD family secretion protein</fullName>
    </recommendedName>
</protein>
<dbReference type="AlphaFoldDB" id="A0A6S6T2I0"/>
<accession>A0A6S6T2I0</accession>
<sequence>MKYFILLLFTPLLLIAKVHYAKVEPYENITLKSAVSAQVTEAKISLEGSTVNDTIIKLDNKLDKNKLKSSHNSLRLIQSMIQTNQNILAALKESLNKQKSYHLRISDITSASKTQKDNAFYAYTNAKTQYFSTKEKIDSLKKQKLDLKYEVTRLQDTLSKKSIKLNNMFLYKLLVNKGDFVNMGTSLAQIKDLSKGKLILFLESSELVDIKSKTIYINDKASKLKISKIWKVADEKFISSYRTEIIVNNPQNIFSKLLKIEFK</sequence>
<evidence type="ECO:0000313" key="1">
    <source>
        <dbReference type="EMBL" id="CAA6813482.1"/>
    </source>
</evidence>
<reference evidence="1" key="1">
    <citation type="submission" date="2020-01" db="EMBL/GenBank/DDBJ databases">
        <authorList>
            <person name="Meier V. D."/>
            <person name="Meier V D."/>
        </authorList>
    </citation>
    <scope>NUCLEOTIDE SEQUENCE</scope>
    <source>
        <strain evidence="1">HLG_WM_MAG_05</strain>
    </source>
</reference>
<name>A0A6S6T2I0_9BACT</name>
<gene>
    <name evidence="1" type="ORF">HELGO_WM4204</name>
</gene>
<dbReference type="EMBL" id="CACVAU010000042">
    <property type="protein sequence ID" value="CAA6813482.1"/>
    <property type="molecule type" value="Genomic_DNA"/>
</dbReference>
<evidence type="ECO:0008006" key="2">
    <source>
        <dbReference type="Google" id="ProtNLM"/>
    </source>
</evidence>